<dbReference type="GO" id="GO:0003975">
    <property type="term" value="F:UDP-N-acetylglucosamine-dolichyl-phosphate N-acetylglucosaminephosphotransferase activity"/>
    <property type="evidence" value="ECO:0007669"/>
    <property type="project" value="UniProtKB-EC"/>
</dbReference>
<keyword evidence="9 19" id="KW-0812">Transmembrane</keyword>
<evidence type="ECO:0000256" key="16">
    <source>
        <dbReference type="ARBA" id="ARBA00033238"/>
    </source>
</evidence>
<evidence type="ECO:0000256" key="14">
    <source>
        <dbReference type="ARBA" id="ARBA00023136"/>
    </source>
</evidence>
<feature type="transmembrane region" description="Helical" evidence="19">
    <location>
        <begin position="210"/>
        <end position="229"/>
    </location>
</feature>
<dbReference type="GO" id="GO:0016757">
    <property type="term" value="F:glycosyltransferase activity"/>
    <property type="evidence" value="ECO:0007669"/>
    <property type="project" value="UniProtKB-KW"/>
</dbReference>
<feature type="transmembrane region" description="Helical" evidence="19">
    <location>
        <begin position="241"/>
        <end position="264"/>
    </location>
</feature>
<feature type="transmembrane region" description="Helical" evidence="19">
    <location>
        <begin position="183"/>
        <end position="198"/>
    </location>
</feature>
<keyword evidence="21" id="KW-1185">Reference proteome</keyword>
<keyword evidence="11" id="KW-0256">Endoplasmic reticulum</keyword>
<keyword evidence="8" id="KW-0808">Transferase</keyword>
<dbReference type="InterPro" id="IPR000715">
    <property type="entry name" value="Glycosyl_transferase_4"/>
</dbReference>
<keyword evidence="12" id="KW-0460">Magnesium</keyword>
<feature type="transmembrane region" description="Helical" evidence="19">
    <location>
        <begin position="284"/>
        <end position="304"/>
    </location>
</feature>
<evidence type="ECO:0000313" key="21">
    <source>
        <dbReference type="Proteomes" id="UP000503462"/>
    </source>
</evidence>
<dbReference type="GO" id="GO:0051118">
    <property type="term" value="F:glucan endo-1,3-alpha-glucosidase activity"/>
    <property type="evidence" value="ECO:0007669"/>
    <property type="project" value="InterPro"/>
</dbReference>
<evidence type="ECO:0000256" key="6">
    <source>
        <dbReference type="ARBA" id="ARBA00017659"/>
    </source>
</evidence>
<feature type="transmembrane region" description="Helical" evidence="19">
    <location>
        <begin position="12"/>
        <end position="29"/>
    </location>
</feature>
<comment type="cofactor">
    <cofactor evidence="1">
        <name>Mg(2+)</name>
        <dbReference type="ChEBI" id="CHEBI:18420"/>
    </cofactor>
</comment>
<gene>
    <name evidence="20" type="ORF">AMS68_006229</name>
</gene>
<keyword evidence="7" id="KW-0328">Glycosyltransferase</keyword>
<proteinExistence type="inferred from homology"/>
<evidence type="ECO:0000256" key="19">
    <source>
        <dbReference type="SAM" id="Phobius"/>
    </source>
</evidence>
<dbReference type="Pfam" id="PF03659">
    <property type="entry name" value="Glyco_hydro_71"/>
    <property type="match status" value="1"/>
</dbReference>
<evidence type="ECO:0000256" key="9">
    <source>
        <dbReference type="ARBA" id="ARBA00022692"/>
    </source>
</evidence>
<evidence type="ECO:0000256" key="8">
    <source>
        <dbReference type="ARBA" id="ARBA00022679"/>
    </source>
</evidence>
<dbReference type="InterPro" id="IPR005197">
    <property type="entry name" value="Glyco_hydro_71"/>
</dbReference>
<evidence type="ECO:0000313" key="20">
    <source>
        <dbReference type="EMBL" id="QIX00712.1"/>
    </source>
</evidence>
<dbReference type="Pfam" id="PF00953">
    <property type="entry name" value="Glycos_transf_4"/>
    <property type="match status" value="1"/>
</dbReference>
<keyword evidence="14 19" id="KW-0472">Membrane</keyword>
<feature type="transmembrane region" description="Helical" evidence="19">
    <location>
        <begin position="35"/>
        <end position="57"/>
    </location>
</feature>
<evidence type="ECO:0000256" key="4">
    <source>
        <dbReference type="ARBA" id="ARBA00009317"/>
    </source>
</evidence>
<evidence type="ECO:0000256" key="18">
    <source>
        <dbReference type="ARBA" id="ARBA00045078"/>
    </source>
</evidence>
<dbReference type="Proteomes" id="UP000503462">
    <property type="component" value="Chromosome 4"/>
</dbReference>
<organism evidence="20 21">
    <name type="scientific">Peltaster fructicola</name>
    <dbReference type="NCBI Taxonomy" id="286661"/>
    <lineage>
        <taxon>Eukaryota</taxon>
        <taxon>Fungi</taxon>
        <taxon>Dikarya</taxon>
        <taxon>Ascomycota</taxon>
        <taxon>Pezizomycotina</taxon>
        <taxon>Dothideomycetes</taxon>
        <taxon>Dothideomycetes incertae sedis</taxon>
        <taxon>Peltaster</taxon>
    </lineage>
</organism>
<dbReference type="UniPathway" id="UPA00378"/>
<dbReference type="AlphaFoldDB" id="A0A6H0Y104"/>
<evidence type="ECO:0000256" key="12">
    <source>
        <dbReference type="ARBA" id="ARBA00022842"/>
    </source>
</evidence>
<evidence type="ECO:0000256" key="15">
    <source>
        <dbReference type="ARBA" id="ARBA00029567"/>
    </source>
</evidence>
<dbReference type="PANTHER" id="PTHR10571:SF0">
    <property type="entry name" value="UDP-N-ACETYLGLUCOSAMINE--DOLICHYL-PHOSPHATE N-ACETYLGLUCOSAMINEPHOSPHOTRANSFERASE"/>
    <property type="match status" value="1"/>
</dbReference>
<feature type="transmembrane region" description="Helical" evidence="19">
    <location>
        <begin position="78"/>
        <end position="102"/>
    </location>
</feature>
<dbReference type="InterPro" id="IPR033895">
    <property type="entry name" value="GPT"/>
</dbReference>
<feature type="transmembrane region" description="Helical" evidence="19">
    <location>
        <begin position="316"/>
        <end position="334"/>
    </location>
</feature>
<evidence type="ECO:0000256" key="11">
    <source>
        <dbReference type="ARBA" id="ARBA00022824"/>
    </source>
</evidence>
<evidence type="ECO:0000256" key="3">
    <source>
        <dbReference type="ARBA" id="ARBA00004922"/>
    </source>
</evidence>
<evidence type="ECO:0000256" key="10">
    <source>
        <dbReference type="ARBA" id="ARBA00022723"/>
    </source>
</evidence>
<evidence type="ECO:0000256" key="17">
    <source>
        <dbReference type="ARBA" id="ARBA00044717"/>
    </source>
</evidence>
<comment type="pathway">
    <text evidence="3">Protein modification; protein glycosylation.</text>
</comment>
<evidence type="ECO:0000256" key="5">
    <source>
        <dbReference type="ARBA" id="ARBA00013225"/>
    </source>
</evidence>
<dbReference type="CDD" id="cd06855">
    <property type="entry name" value="GT_GPT_euk"/>
    <property type="match status" value="1"/>
</dbReference>
<comment type="function">
    <text evidence="17">UDP-N-acetylglucosamine--dolichyl-phosphate N-acetylglucosaminephosphotransferase that operates in the biosynthetic pathway of dolichol-linked oligosaccharides, the glycan precursors employed in protein asparagine (N)-glycosylation. The assembly of dolichol-linked oligosaccharides begins on the cytosolic side of the endoplasmic reticulum membrane and finishes in its lumen. The sequential addition of sugars to dolichol pyrophosphate produces dolichol-linked oligosaccharides containing fourteen sugars, including two GlcNAcs, nine mannoses and three glucoses. Once assembled, the oligosaccharide is transferred from the lipid to nascent proteins by oligosaccharyltransferases. Catalyzes the initial step of dolichol-linked oligosaccharide biosynthesis, transfering GlcNAc-1-P from cytosolic UDP-GlcNAc onto the carrier lipid dolichyl phosphate (P-dolichol), yielding GlcNAc-P-P-dolichol embedded in the cytoplasmic leaflet of the endoplasmic reticulum membrane.</text>
</comment>
<sequence length="979" mass="109062">MLKPLSRTETSLLGLGFIASVAVLIKTWQDNGEPLLSSLAISGLAFTSCFALIRWTGDAFLAKGFKGKDMSKKNPTEIPEMLGLVCATVHLFAILAFLPFAYRRGVSEIAKGDITSREAYGDELERVPHLFPLDKVRHSITCCTPAHTTLQHASYDSAFCALAFATLLGLIDDIFDLRWRHKWFIPSLSALPMLLLYYERSGDTHVVVPVFLRSYLPSLIELGGAYYLYMAAIATFCPNSINMLAGVNGLEVGQCIVIALQIMLNDLLYISPAVPQPHPAAEAHLFSIYLLLPLLGVSLALLWHNWYPAKVFVGDTYCYFAGMVFAVVGILGHFSKTLLLLFVPQVFNFLYSTPQLFGLVPCPRHRLPRFNTRTGLLEPSIAVVTEDKPLKPIVGEVLKLLHVVKLIRVETNAVGTVTSTTNLTLINLWLVWRGPLREDRLSGELLLLQAAICSARSTRPTTITEPPSYTCRRQPSKRFHKLVHQVKCSLNHHPSKTALHLQYIYTANKMLSPMQLLVALCFWLNAALATDVFAHFMMQNAWSYKGAEWALDIKNAQAMGIDGFILNVIPPLCDSSNNATWQFERAYDAYCVAAYMGFKMMLSFDMSYTSCDVYWTPQVMYDNLEHLSSIPNSPYRWNTDILVTTFGGTNAPYGNSFLQAFKDLARANNFRVQLAPALTTYSNDAQQNADAAASQLMVDYPSADGYVNWQAWPLDTHANMTTAVDQAFQNKLRAAGHTGPYIMSVSPWQYKDLDNSDKQDSWVQYSDYLFPQRWQSLVGPNAFKPDMIQLLTWNDWGESHYLRDLPSTDPLAPDYVQLGNMANYVTRMNHSAWRTIATYYITWMKSGSAPQVTADTVVAWYRTHPKGVSCASGATVPIRNADFVQDALFFWGVVTSEATISATVGSYTSSLVAYPGSPVMSHVQFPPEVLNNGAVITPEAAVMRNGGVVQWNQGTHNISANCDWENYNPEVMLVGPGLL</sequence>
<dbReference type="GO" id="GO:0046872">
    <property type="term" value="F:metal ion binding"/>
    <property type="evidence" value="ECO:0007669"/>
    <property type="project" value="UniProtKB-KW"/>
</dbReference>
<keyword evidence="13 19" id="KW-1133">Transmembrane helix</keyword>
<feature type="transmembrane region" description="Helical" evidence="19">
    <location>
        <begin position="516"/>
        <end position="538"/>
    </location>
</feature>
<evidence type="ECO:0000256" key="7">
    <source>
        <dbReference type="ARBA" id="ARBA00022676"/>
    </source>
</evidence>
<feature type="transmembrane region" description="Helical" evidence="19">
    <location>
        <begin position="340"/>
        <end position="360"/>
    </location>
</feature>
<name>A0A6H0Y104_9PEZI</name>
<dbReference type="Gene3D" id="3.20.20.80">
    <property type="entry name" value="Glycosidases"/>
    <property type="match status" value="1"/>
</dbReference>
<dbReference type="OrthoDB" id="10262326at2759"/>
<dbReference type="CDD" id="cd11577">
    <property type="entry name" value="GH71"/>
    <property type="match status" value="1"/>
</dbReference>
<dbReference type="PANTHER" id="PTHR10571">
    <property type="entry name" value="UDP-N-ACETYLGLUCOSAMINE--DOLICHYL-PHOSPHATE N-ACETYLGLUCOSAMINEPHOSPHOTRANSFERASE"/>
    <property type="match status" value="1"/>
</dbReference>
<evidence type="ECO:0000256" key="2">
    <source>
        <dbReference type="ARBA" id="ARBA00004477"/>
    </source>
</evidence>
<accession>A0A6H0Y104</accession>
<dbReference type="GO" id="GO:0005789">
    <property type="term" value="C:endoplasmic reticulum membrane"/>
    <property type="evidence" value="ECO:0007669"/>
    <property type="project" value="UniProtKB-SubCell"/>
</dbReference>
<keyword evidence="10" id="KW-0479">Metal-binding</keyword>
<dbReference type="GO" id="GO:0006488">
    <property type="term" value="P:dolichol-linked oligosaccharide biosynthetic process"/>
    <property type="evidence" value="ECO:0007669"/>
    <property type="project" value="InterPro"/>
</dbReference>
<dbReference type="EC" id="2.7.8.15" evidence="5"/>
<reference evidence="20 21" key="1">
    <citation type="journal article" date="2016" name="Sci. Rep.">
        <title>Peltaster fructicola genome reveals evolution from an invasive phytopathogen to an ectophytic parasite.</title>
        <authorList>
            <person name="Xu C."/>
            <person name="Chen H."/>
            <person name="Gleason M.L."/>
            <person name="Xu J.R."/>
            <person name="Liu H."/>
            <person name="Zhang R."/>
            <person name="Sun G."/>
        </authorList>
    </citation>
    <scope>NUCLEOTIDE SEQUENCE [LARGE SCALE GENOMIC DNA]</scope>
    <source>
        <strain evidence="20 21">LNHT1506</strain>
    </source>
</reference>
<evidence type="ECO:0000256" key="1">
    <source>
        <dbReference type="ARBA" id="ARBA00001946"/>
    </source>
</evidence>
<comment type="subcellular location">
    <subcellularLocation>
        <location evidence="2">Endoplasmic reticulum membrane</location>
        <topology evidence="2">Multi-pass membrane protein</topology>
    </subcellularLocation>
</comment>
<protein>
    <recommendedName>
        <fullName evidence="6">UDP-N-acetylglucosamine--dolichyl-phosphate N-acetylglucosaminephosphotransferase</fullName>
        <ecNumber evidence="5">2.7.8.15</ecNumber>
    </recommendedName>
    <alternativeName>
        <fullName evidence="15">GlcNAc-1-P transferase</fullName>
    </alternativeName>
    <alternativeName>
        <fullName evidence="16">N-acetylglucosamine-1-phosphate transferase</fullName>
    </alternativeName>
</protein>
<comment type="similarity">
    <text evidence="4">Belongs to the glycosyltransferase 4 family.</text>
</comment>
<evidence type="ECO:0000256" key="13">
    <source>
        <dbReference type="ARBA" id="ARBA00022989"/>
    </source>
</evidence>
<comment type="catalytic activity">
    <reaction evidence="18">
        <text>a di-trans,poly-cis-dolichyl phosphate + UDP-N-acetyl-alpha-D-glucosamine = an N-acetyl-alpha-D-glucosaminyl-diphospho-di-trans,poly-cis-dolichol + UMP</text>
        <dbReference type="Rhea" id="RHEA:13289"/>
        <dbReference type="Rhea" id="RHEA-COMP:19498"/>
        <dbReference type="Rhea" id="RHEA-COMP:19507"/>
        <dbReference type="ChEBI" id="CHEBI:57683"/>
        <dbReference type="ChEBI" id="CHEBI:57705"/>
        <dbReference type="ChEBI" id="CHEBI:57865"/>
        <dbReference type="ChEBI" id="CHEBI:58427"/>
        <dbReference type="EC" id="2.7.8.15"/>
    </reaction>
    <physiologicalReaction direction="left-to-right" evidence="18">
        <dbReference type="Rhea" id="RHEA:13290"/>
    </physiologicalReaction>
</comment>
<dbReference type="EMBL" id="CP051142">
    <property type="protein sequence ID" value="QIX00712.1"/>
    <property type="molecule type" value="Genomic_DNA"/>
</dbReference>